<dbReference type="Pfam" id="PF13734">
    <property type="entry name" value="Inhibitor_I69"/>
    <property type="match status" value="1"/>
</dbReference>
<dbReference type="KEGG" id="prn:BW723_00315"/>
<evidence type="ECO:0000256" key="2">
    <source>
        <dbReference type="ARBA" id="ARBA00022670"/>
    </source>
</evidence>
<keyword evidence="9" id="KW-1185">Reference proteome</keyword>
<dbReference type="Pfam" id="PF13385">
    <property type="entry name" value="Laminin_G_3"/>
    <property type="match status" value="1"/>
</dbReference>
<dbReference type="InterPro" id="IPR044934">
    <property type="entry name" value="Streptopain_sf"/>
</dbReference>
<dbReference type="GO" id="GO:0008234">
    <property type="term" value="F:cysteine-type peptidase activity"/>
    <property type="evidence" value="ECO:0007669"/>
    <property type="project" value="InterPro"/>
</dbReference>
<dbReference type="AlphaFoldDB" id="A0A1B8U4M4"/>
<dbReference type="OrthoDB" id="977776at2"/>
<sequence>MRTKLLFFTIFFLLIKLSLIAQIKKEDFLTYGLGFINSQNLNIENNVKPASVFELKDENNSVISYVVNLKPKGFIVFSTSKNLIPVISYSTESNFNYKISKENILLEMIKNNAKKELNILSKKINVKKKKQALLNNKSWEKLKQASSKVAAKASAKSNLIQYGAHLSSIWGGVNCYNDSGNGINVGNYYTPNNYSPGCVATSLSMILHYYKWPETGVGSHTNYDTSGSSQTSWTANFASANYNWDDMLNEYYGVSSTLTQQQAMGYISFHTATSLDMDYESSGSTSNIDRIPSAIGSYFRASGHHQYSSWSNFWSRMHENLENGHPIPIAIDASSGVGHAPVVDGYRYNEGDPESEFYYHLNMGWYGTSNAWYRLQGSFSAGGYTSVSAAVFDLLPEPAFVESNITATSKTFILNWKTSEKINWDAFELQESTDGGYSYSTISNNITDTTYTRTVSSAGTYKYRVRSKVDGNYYANSYSEPIEVVVPFEYIYLDFDGNDSFFVYENSNNDFDISNTYTIETWINIDSRTSGTYPIILDRRTVFSMFLIADSNADYAVKFVSRDSSGNINASLQSDNSTENLSYGDWAHIAVSRTGNTTKLFINGNLIATSTDSDFSLSASSNALNIGARYWGSYSRYLDGKIDKIRITDNAVYTSNFTPDLKEEYIADGNTRILLALDEGTGINLTDGAGNFNTVQLRSSPNQPNWISSDDILESKTLNVATEVKLNKVKLYPVPSTNTLFCFLDNTLLEEVKKITIYNYLGKSLEPNTIFFEKQNNRIAIDVSNFKNGYYVIQFETKTKLIKSKFIKK</sequence>
<proteinExistence type="inferred from homology"/>
<dbReference type="Pfam" id="PF18962">
    <property type="entry name" value="Por_Secre_tail"/>
    <property type="match status" value="1"/>
</dbReference>
<dbReference type="PRINTS" id="PR00797">
    <property type="entry name" value="STREPTOPAIN"/>
</dbReference>
<dbReference type="InterPro" id="IPR013320">
    <property type="entry name" value="ConA-like_dom_sf"/>
</dbReference>
<keyword evidence="2" id="KW-0645">Protease</keyword>
<dbReference type="RefSeq" id="WP_068358532.1">
    <property type="nucleotide sequence ID" value="NZ_CP019419.1"/>
</dbReference>
<protein>
    <submittedName>
        <fullName evidence="8">Uncharacterized protein</fullName>
    </submittedName>
</protein>
<evidence type="ECO:0000256" key="3">
    <source>
        <dbReference type="ARBA" id="ARBA00022729"/>
    </source>
</evidence>
<evidence type="ECO:0000256" key="5">
    <source>
        <dbReference type="ARBA" id="ARBA00022807"/>
    </source>
</evidence>
<dbReference type="GO" id="GO:0005975">
    <property type="term" value="P:carbohydrate metabolic process"/>
    <property type="evidence" value="ECO:0007669"/>
    <property type="project" value="UniProtKB-ARBA"/>
</dbReference>
<dbReference type="SUPFAM" id="SSF54001">
    <property type="entry name" value="Cysteine proteinases"/>
    <property type="match status" value="1"/>
</dbReference>
<evidence type="ECO:0000313" key="8">
    <source>
        <dbReference type="EMBL" id="OBY66801.1"/>
    </source>
</evidence>
<comment type="caution">
    <text evidence="8">The sequence shown here is derived from an EMBL/GenBank/DDBJ whole genome shotgun (WGS) entry which is preliminary data.</text>
</comment>
<dbReference type="InterPro" id="IPR013783">
    <property type="entry name" value="Ig-like_fold"/>
</dbReference>
<dbReference type="InterPro" id="IPR026444">
    <property type="entry name" value="Secre_tail"/>
</dbReference>
<dbReference type="InterPro" id="IPR025896">
    <property type="entry name" value="Spi_Prtas-inh"/>
</dbReference>
<keyword evidence="4" id="KW-0378">Hydrolase</keyword>
<reference evidence="9" key="1">
    <citation type="submission" date="2016-02" db="EMBL/GenBank/DDBJ databases">
        <title>Paenibacillus sp. LPB0068, isolated from Crassostrea gigas.</title>
        <authorList>
            <person name="Shin S.-K."/>
            <person name="Yi H."/>
        </authorList>
    </citation>
    <scope>NUCLEOTIDE SEQUENCE [LARGE SCALE GENOMIC DNA]</scope>
    <source>
        <strain evidence="9">KCTC 23969</strain>
    </source>
</reference>
<evidence type="ECO:0000259" key="6">
    <source>
        <dbReference type="Pfam" id="PF13734"/>
    </source>
</evidence>
<dbReference type="InterPro" id="IPR038765">
    <property type="entry name" value="Papain-like_cys_pep_sf"/>
</dbReference>
<dbReference type="Gene3D" id="3.90.70.50">
    <property type="entry name" value="Peptidase C10, streptopain"/>
    <property type="match status" value="1"/>
</dbReference>
<dbReference type="EMBL" id="LSFL01000011">
    <property type="protein sequence ID" value="OBY66801.1"/>
    <property type="molecule type" value="Genomic_DNA"/>
</dbReference>
<keyword evidence="5" id="KW-0788">Thiol protease</keyword>
<dbReference type="GO" id="GO:0006508">
    <property type="term" value="P:proteolysis"/>
    <property type="evidence" value="ECO:0007669"/>
    <property type="project" value="InterPro"/>
</dbReference>
<evidence type="ECO:0000313" key="9">
    <source>
        <dbReference type="Proteomes" id="UP000092612"/>
    </source>
</evidence>
<dbReference type="Gene3D" id="2.60.40.10">
    <property type="entry name" value="Immunoglobulins"/>
    <property type="match status" value="1"/>
</dbReference>
<keyword evidence="3" id="KW-0732">Signal</keyword>
<organism evidence="8 9">
    <name type="scientific">Polaribacter reichenbachii</name>
    <dbReference type="NCBI Taxonomy" id="996801"/>
    <lineage>
        <taxon>Bacteria</taxon>
        <taxon>Pseudomonadati</taxon>
        <taxon>Bacteroidota</taxon>
        <taxon>Flavobacteriia</taxon>
        <taxon>Flavobacteriales</taxon>
        <taxon>Flavobacteriaceae</taxon>
    </lineage>
</organism>
<evidence type="ECO:0000256" key="1">
    <source>
        <dbReference type="ARBA" id="ARBA00009693"/>
    </source>
</evidence>
<dbReference type="InterPro" id="IPR000200">
    <property type="entry name" value="Peptidase_C10"/>
</dbReference>
<evidence type="ECO:0000256" key="4">
    <source>
        <dbReference type="ARBA" id="ARBA00022801"/>
    </source>
</evidence>
<name>A0A1B8U4M4_9FLAO</name>
<evidence type="ECO:0000259" key="7">
    <source>
        <dbReference type="Pfam" id="PF18962"/>
    </source>
</evidence>
<dbReference type="Proteomes" id="UP000092612">
    <property type="component" value="Unassembled WGS sequence"/>
</dbReference>
<comment type="similarity">
    <text evidence="1">Belongs to the peptidase C10 family.</text>
</comment>
<dbReference type="NCBIfam" id="TIGR04183">
    <property type="entry name" value="Por_Secre_tail"/>
    <property type="match status" value="1"/>
</dbReference>
<feature type="domain" description="Spi protease inhibitor" evidence="6">
    <location>
        <begin position="34"/>
        <end position="102"/>
    </location>
</feature>
<dbReference type="GO" id="GO:0004553">
    <property type="term" value="F:hydrolase activity, hydrolyzing O-glycosyl compounds"/>
    <property type="evidence" value="ECO:0007669"/>
    <property type="project" value="UniProtKB-ARBA"/>
</dbReference>
<dbReference type="Pfam" id="PF01640">
    <property type="entry name" value="Peptidase_C10"/>
    <property type="match status" value="1"/>
</dbReference>
<gene>
    <name evidence="8" type="ORF">LPB301_05065</name>
</gene>
<feature type="domain" description="Secretion system C-terminal sorting" evidence="7">
    <location>
        <begin position="731"/>
        <end position="807"/>
    </location>
</feature>
<dbReference type="Gene3D" id="2.60.120.200">
    <property type="match status" value="1"/>
</dbReference>
<dbReference type="STRING" id="996801.BW723_00315"/>
<accession>A0A1B8U4M4</accession>
<dbReference type="SUPFAM" id="SSF49899">
    <property type="entry name" value="Concanavalin A-like lectins/glucanases"/>
    <property type="match status" value="1"/>
</dbReference>